<protein>
    <submittedName>
        <fullName evidence="1">Uncharacterized protein</fullName>
    </submittedName>
</protein>
<keyword evidence="2" id="KW-1185">Reference proteome</keyword>
<reference evidence="1 2" key="1">
    <citation type="submission" date="2019-11" db="EMBL/GenBank/DDBJ databases">
        <authorList>
            <person name="Zheng R.K."/>
            <person name="Sun C.M."/>
        </authorList>
    </citation>
    <scope>NUCLEOTIDE SEQUENCE [LARGE SCALE GENOMIC DNA]</scope>
    <source>
        <strain evidence="1 2">WC007</strain>
    </source>
</reference>
<dbReference type="KEGG" id="mcos:GM418_00525"/>
<sequence length="281" mass="32149">MKSKTSFSLFIAILLLGCGKEIDFNRNLSDSEGLSLYWDHQIFGEQGRGFIFEFYEAQRLENQYELVFDTKVDNRRKNIDIYLRDKIDEGKCPYFPTPDQTDNLCISSGDFFIPEDQLKEDEYTFLVKTADFTIQSTFSVSKDQVKLSIPGNDYFSCSIENVYPTPKNLLYGNVIFNGEENTQYAEAFFAELKSIGLNDTIVSNSPFNLPVDDSGKPEDRHWDTDKHSLAFLYSLNSGFQSVVDISKQFVDNYDLNIYLFTTNGDQASLSKAHGITVFYAK</sequence>
<evidence type="ECO:0000313" key="1">
    <source>
        <dbReference type="EMBL" id="QGY42191.1"/>
    </source>
</evidence>
<proteinExistence type="predicted"/>
<accession>A0A6I6JIU2</accession>
<evidence type="ECO:0000313" key="2">
    <source>
        <dbReference type="Proteomes" id="UP000428260"/>
    </source>
</evidence>
<dbReference type="PROSITE" id="PS51257">
    <property type="entry name" value="PROKAR_LIPOPROTEIN"/>
    <property type="match status" value="1"/>
</dbReference>
<dbReference type="EMBL" id="CP046401">
    <property type="protein sequence ID" value="QGY42191.1"/>
    <property type="molecule type" value="Genomic_DNA"/>
</dbReference>
<dbReference type="Proteomes" id="UP000428260">
    <property type="component" value="Chromosome"/>
</dbReference>
<gene>
    <name evidence="1" type="ORF">GM418_00525</name>
</gene>
<dbReference type="AlphaFoldDB" id="A0A6I6JIU2"/>
<organism evidence="1 2">
    <name type="scientific">Maribellus comscasis</name>
    <dbReference type="NCBI Taxonomy" id="2681766"/>
    <lineage>
        <taxon>Bacteria</taxon>
        <taxon>Pseudomonadati</taxon>
        <taxon>Bacteroidota</taxon>
        <taxon>Bacteroidia</taxon>
        <taxon>Marinilabiliales</taxon>
        <taxon>Prolixibacteraceae</taxon>
        <taxon>Maribellus</taxon>
    </lineage>
</organism>
<dbReference type="RefSeq" id="WP_158862123.1">
    <property type="nucleotide sequence ID" value="NZ_CP046401.1"/>
</dbReference>
<name>A0A6I6JIU2_9BACT</name>